<dbReference type="InterPro" id="IPR011010">
    <property type="entry name" value="DNA_brk_join_enz"/>
</dbReference>
<dbReference type="InterPro" id="IPR010998">
    <property type="entry name" value="Integrase_recombinase_N"/>
</dbReference>
<comment type="caution">
    <text evidence="4">The sequence shown here is derived from an EMBL/GenBank/DDBJ whole genome shotgun (WGS) entry which is preliminary data.</text>
</comment>
<dbReference type="InterPro" id="IPR013762">
    <property type="entry name" value="Integrase-like_cat_sf"/>
</dbReference>
<sequence>MNELIQQNTGLTSPADVDSMAEAIRPEQLQELLNDPRVQLNQDIVRELARKHVDEFIETTGLRATSRARLLSLWGQFVNYCISINIESLPASYQSVVSYVQLRAEALHRNTLAGDVWAISTMHDAAGLKNPTKDRSVKDIVKRLNDEKAANSEWIQQATPLRFDDIKKLIGLWRQSDRLIERRDLALVVVAYTGLLRSNEVRNIKLSHLNKRHITIPITKTNHSGVPDHVQLTELAYEIFEEYIDKAKIRRFADDGYIFTAVSHNNQLIRARRKMSSSAIDIIYKRVFDTLHPGINDVRAYSTHSCRVGSAQDLWQGGVQIETIMKLGRWSSGEMVYRYSRGHTTEVNPLDSIMTL</sequence>
<evidence type="ECO:0000256" key="1">
    <source>
        <dbReference type="ARBA" id="ARBA00023125"/>
    </source>
</evidence>
<dbReference type="PANTHER" id="PTHR34605">
    <property type="entry name" value="PHAGE_INTEGRASE DOMAIN-CONTAINING PROTEIN"/>
    <property type="match status" value="1"/>
</dbReference>
<keyword evidence="5" id="KW-1185">Reference proteome</keyword>
<dbReference type="InterPro" id="IPR002104">
    <property type="entry name" value="Integrase_catalytic"/>
</dbReference>
<name>A0ABT1N6U5_9GAMM</name>
<protein>
    <submittedName>
        <fullName evidence="4">Tyrosine-type recombinase/integrase</fullName>
    </submittedName>
</protein>
<evidence type="ECO:0000313" key="5">
    <source>
        <dbReference type="Proteomes" id="UP001524460"/>
    </source>
</evidence>
<dbReference type="Proteomes" id="UP001524460">
    <property type="component" value="Unassembled WGS sequence"/>
</dbReference>
<dbReference type="SUPFAM" id="SSF47823">
    <property type="entry name" value="lambda integrase-like, N-terminal domain"/>
    <property type="match status" value="1"/>
</dbReference>
<evidence type="ECO:0000256" key="2">
    <source>
        <dbReference type="ARBA" id="ARBA00023172"/>
    </source>
</evidence>
<dbReference type="Gene3D" id="1.10.443.10">
    <property type="entry name" value="Intergrase catalytic core"/>
    <property type="match status" value="1"/>
</dbReference>
<dbReference type="InterPro" id="IPR052925">
    <property type="entry name" value="Phage_Integrase-like_Recomb"/>
</dbReference>
<feature type="domain" description="Tyr recombinase" evidence="3">
    <location>
        <begin position="156"/>
        <end position="355"/>
    </location>
</feature>
<proteinExistence type="predicted"/>
<accession>A0ABT1N6U5</accession>
<keyword evidence="2" id="KW-0233">DNA recombination</keyword>
<dbReference type="PANTHER" id="PTHR34605:SF4">
    <property type="entry name" value="DNA ADENINE METHYLTRANSFERASE"/>
    <property type="match status" value="1"/>
</dbReference>
<evidence type="ECO:0000259" key="3">
    <source>
        <dbReference type="PROSITE" id="PS51898"/>
    </source>
</evidence>
<gene>
    <name evidence="4" type="ORF">NHN17_20660</name>
</gene>
<dbReference type="Pfam" id="PF00589">
    <property type="entry name" value="Phage_integrase"/>
    <property type="match status" value="1"/>
</dbReference>
<dbReference type="RefSeq" id="WP_255044537.1">
    <property type="nucleotide sequence ID" value="NZ_JANEYT010000072.1"/>
</dbReference>
<evidence type="ECO:0000313" key="4">
    <source>
        <dbReference type="EMBL" id="MCQ1060460.1"/>
    </source>
</evidence>
<organism evidence="4 5">
    <name type="scientific">Photobacterium pectinilyticum</name>
    <dbReference type="NCBI Taxonomy" id="2906793"/>
    <lineage>
        <taxon>Bacteria</taxon>
        <taxon>Pseudomonadati</taxon>
        <taxon>Pseudomonadota</taxon>
        <taxon>Gammaproteobacteria</taxon>
        <taxon>Vibrionales</taxon>
        <taxon>Vibrionaceae</taxon>
        <taxon>Photobacterium</taxon>
    </lineage>
</organism>
<reference evidence="4 5" key="1">
    <citation type="submission" date="2022-07" db="EMBL/GenBank/DDBJ databases">
        <title>Photobacterium pectinilyticum sp. nov., a marine bacterium isolated from surface seawater of Qingdao offshore.</title>
        <authorList>
            <person name="Wang X."/>
        </authorList>
    </citation>
    <scope>NUCLEOTIDE SEQUENCE [LARGE SCALE GENOMIC DNA]</scope>
    <source>
        <strain evidence="4 5">ZSDE20</strain>
    </source>
</reference>
<dbReference type="Gene3D" id="1.10.150.130">
    <property type="match status" value="1"/>
</dbReference>
<keyword evidence="1" id="KW-0238">DNA-binding</keyword>
<dbReference type="SUPFAM" id="SSF56349">
    <property type="entry name" value="DNA breaking-rejoining enzymes"/>
    <property type="match status" value="1"/>
</dbReference>
<dbReference type="PROSITE" id="PS51898">
    <property type="entry name" value="TYR_RECOMBINASE"/>
    <property type="match status" value="1"/>
</dbReference>
<dbReference type="EMBL" id="JANEYT010000072">
    <property type="protein sequence ID" value="MCQ1060460.1"/>
    <property type="molecule type" value="Genomic_DNA"/>
</dbReference>